<dbReference type="InterPro" id="IPR017439">
    <property type="entry name" value="Amidohydrolase"/>
</dbReference>
<dbReference type="EMBL" id="CP036402">
    <property type="protein sequence ID" value="QBI19407.1"/>
    <property type="molecule type" value="Genomic_DNA"/>
</dbReference>
<proteinExistence type="inferred from homology"/>
<dbReference type="Gene3D" id="3.30.70.360">
    <property type="match status" value="1"/>
</dbReference>
<dbReference type="AlphaFoldDB" id="A0A411YE64"/>
<keyword evidence="4" id="KW-1185">Reference proteome</keyword>
<protein>
    <recommendedName>
        <fullName evidence="1">Peptidase M20 domain-containing protein 2</fullName>
    </recommendedName>
</protein>
<dbReference type="InterPro" id="IPR052030">
    <property type="entry name" value="Peptidase_M20/M20A_hydrolases"/>
</dbReference>
<dbReference type="GO" id="GO:0005737">
    <property type="term" value="C:cytoplasm"/>
    <property type="evidence" value="ECO:0007669"/>
    <property type="project" value="TreeGrafter"/>
</dbReference>
<dbReference type="SUPFAM" id="SSF55031">
    <property type="entry name" value="Bacterial exopeptidase dimerisation domain"/>
    <property type="match status" value="1"/>
</dbReference>
<dbReference type="OrthoDB" id="9781032at2"/>
<dbReference type="PANTHER" id="PTHR30575:SF0">
    <property type="entry name" value="XAA-ARG DIPEPTIDASE"/>
    <property type="match status" value="1"/>
</dbReference>
<dbReference type="RefSeq" id="WP_131154404.1">
    <property type="nucleotide sequence ID" value="NZ_CP036402.1"/>
</dbReference>
<gene>
    <name evidence="3" type="ORF">ER308_07480</name>
</gene>
<dbReference type="KEGG" id="erz:ER308_07480"/>
<dbReference type="Proteomes" id="UP000291469">
    <property type="component" value="Chromosome"/>
</dbReference>
<comment type="similarity">
    <text evidence="1">Belongs to the peptidase M20A family.</text>
</comment>
<reference evidence="3 4" key="1">
    <citation type="submission" date="2019-01" db="EMBL/GenBank/DDBJ databases">
        <title>Egibacter rhizosphaerae EGI 80759T.</title>
        <authorList>
            <person name="Chen D.-D."/>
            <person name="Tian Y."/>
            <person name="Jiao J.-Y."/>
            <person name="Zhang X.-T."/>
            <person name="Zhang Y.-G."/>
            <person name="Zhang Y."/>
            <person name="Xiao M."/>
            <person name="Shu W.-S."/>
            <person name="Li W.-J."/>
        </authorList>
    </citation>
    <scope>NUCLEOTIDE SEQUENCE [LARGE SCALE GENOMIC DNA]</scope>
    <source>
        <strain evidence="3 4">EGI 80759</strain>
    </source>
</reference>
<dbReference type="GO" id="GO:0071713">
    <property type="term" value="F:para-aminobenzoyl-glutamate hydrolase activity"/>
    <property type="evidence" value="ECO:0007669"/>
    <property type="project" value="TreeGrafter"/>
</dbReference>
<evidence type="ECO:0000259" key="2">
    <source>
        <dbReference type="Pfam" id="PF07687"/>
    </source>
</evidence>
<dbReference type="InterPro" id="IPR011650">
    <property type="entry name" value="Peptidase_M20_dimer"/>
</dbReference>
<dbReference type="Pfam" id="PF07687">
    <property type="entry name" value="M20_dimer"/>
    <property type="match status" value="1"/>
</dbReference>
<sequence length="446" mass="47675">MEHSRSPYDSPAQPYQGLLEERFAAIERQMGQAQPVRSPHDGIGGARYDRIAQAVRERTASLVELSHAIHAQPELAFEEHAASRSVARCLAAEGHDVEVGAFGLETAVHARAGTGRPRVAILAEYDALPGIGHACGHNVICATAVGAFLAAAEFVDELGGSVDLIGCPAEEGGGGKEYIARAGGFDDLDCAIMLHPMGVDLAEHPWIGVRQVGVTYHGLPAHASAMPWLGRNALDAVVQAYQGIAQLRQHLLPTDRVHGIITEGGQRANIVPDRTAATFYLRSREVRTLAELAGRSREIFEAAALATGTQLELDWDPCPVYLPVRHNRTLAERYAVNVGGRDRRVLPHGVVPAEMTGSTDLGNVSVRVPAIHPTLAIAPPDVTIHTPAFQRWAASERADAGVIDGAIGLAATAADVLGDPRLREAFWKEFEEAGGRLELEEALTPD</sequence>
<dbReference type="PIRSF" id="PIRSF037226">
    <property type="entry name" value="Amidohydrolase_ACY1L2_prd"/>
    <property type="match status" value="1"/>
</dbReference>
<dbReference type="Gene3D" id="3.40.630.10">
    <property type="entry name" value="Zn peptidases"/>
    <property type="match status" value="1"/>
</dbReference>
<feature type="domain" description="Peptidase M20 dimerisation" evidence="2">
    <location>
        <begin position="212"/>
        <end position="304"/>
    </location>
</feature>
<dbReference type="InterPro" id="IPR002933">
    <property type="entry name" value="Peptidase_M20"/>
</dbReference>
<dbReference type="NCBIfam" id="TIGR01891">
    <property type="entry name" value="amidohydrolases"/>
    <property type="match status" value="1"/>
</dbReference>
<dbReference type="GO" id="GO:0016805">
    <property type="term" value="F:dipeptidase activity"/>
    <property type="evidence" value="ECO:0007669"/>
    <property type="project" value="InterPro"/>
</dbReference>
<accession>A0A411YE64</accession>
<dbReference type="FunFam" id="3.30.70.360:FF:000004">
    <property type="entry name" value="Peptidase M20 domain-containing protein 2"/>
    <property type="match status" value="1"/>
</dbReference>
<dbReference type="InterPro" id="IPR036264">
    <property type="entry name" value="Bact_exopeptidase_dim_dom"/>
</dbReference>
<evidence type="ECO:0000313" key="3">
    <source>
        <dbReference type="EMBL" id="QBI19407.1"/>
    </source>
</evidence>
<dbReference type="Pfam" id="PF01546">
    <property type="entry name" value="Peptidase_M20"/>
    <property type="match status" value="1"/>
</dbReference>
<dbReference type="InterPro" id="IPR017144">
    <property type="entry name" value="Xaa-Arg_dipeptidase"/>
</dbReference>
<dbReference type="SUPFAM" id="SSF53187">
    <property type="entry name" value="Zn-dependent exopeptidases"/>
    <property type="match status" value="1"/>
</dbReference>
<dbReference type="CDD" id="cd05672">
    <property type="entry name" value="M20_ACY1L2-like"/>
    <property type="match status" value="1"/>
</dbReference>
<evidence type="ECO:0000313" key="4">
    <source>
        <dbReference type="Proteomes" id="UP000291469"/>
    </source>
</evidence>
<evidence type="ECO:0000256" key="1">
    <source>
        <dbReference type="PIRNR" id="PIRNR037226"/>
    </source>
</evidence>
<name>A0A411YE64_9ACTN</name>
<dbReference type="PANTHER" id="PTHR30575">
    <property type="entry name" value="PEPTIDASE M20"/>
    <property type="match status" value="1"/>
</dbReference>
<organism evidence="3 4">
    <name type="scientific">Egibacter rhizosphaerae</name>
    <dbReference type="NCBI Taxonomy" id="1670831"/>
    <lineage>
        <taxon>Bacteria</taxon>
        <taxon>Bacillati</taxon>
        <taxon>Actinomycetota</taxon>
        <taxon>Nitriliruptoria</taxon>
        <taxon>Egibacterales</taxon>
        <taxon>Egibacteraceae</taxon>
        <taxon>Egibacter</taxon>
    </lineage>
</organism>
<dbReference type="GO" id="GO:0046657">
    <property type="term" value="P:folic acid catabolic process"/>
    <property type="evidence" value="ECO:0007669"/>
    <property type="project" value="TreeGrafter"/>
</dbReference>